<evidence type="ECO:0000313" key="2">
    <source>
        <dbReference type="EMBL" id="GAH59156.1"/>
    </source>
</evidence>
<name>X1GMN6_9ZZZZ</name>
<feature type="compositionally biased region" description="Polar residues" evidence="1">
    <location>
        <begin position="11"/>
        <end position="27"/>
    </location>
</feature>
<comment type="caution">
    <text evidence="2">The sequence shown here is derived from an EMBL/GenBank/DDBJ whole genome shotgun (WGS) entry which is preliminary data.</text>
</comment>
<sequence length="63" mass="6913">MDGKQQKNRNKPTSGGREQSESLQKPSGGSEPDVAEHETDDHGTQMLMEEILARENLTAAFKA</sequence>
<protein>
    <submittedName>
        <fullName evidence="2">Uncharacterized protein</fullName>
    </submittedName>
</protein>
<feature type="region of interest" description="Disordered" evidence="1">
    <location>
        <begin position="1"/>
        <end position="46"/>
    </location>
</feature>
<gene>
    <name evidence="2" type="ORF">S03H2_34884</name>
</gene>
<feature type="compositionally biased region" description="Basic and acidic residues" evidence="1">
    <location>
        <begin position="34"/>
        <end position="43"/>
    </location>
</feature>
<feature type="compositionally biased region" description="Basic residues" evidence="1">
    <location>
        <begin position="1"/>
        <end position="10"/>
    </location>
</feature>
<dbReference type="AlphaFoldDB" id="X1GMN6"/>
<proteinExistence type="predicted"/>
<dbReference type="EMBL" id="BARU01021308">
    <property type="protein sequence ID" value="GAH59156.1"/>
    <property type="molecule type" value="Genomic_DNA"/>
</dbReference>
<reference evidence="2" key="1">
    <citation type="journal article" date="2014" name="Front. Microbiol.">
        <title>High frequency of phylogenetically diverse reductive dehalogenase-homologous genes in deep subseafloor sedimentary metagenomes.</title>
        <authorList>
            <person name="Kawai M."/>
            <person name="Futagami T."/>
            <person name="Toyoda A."/>
            <person name="Takaki Y."/>
            <person name="Nishi S."/>
            <person name="Hori S."/>
            <person name="Arai W."/>
            <person name="Tsubouchi T."/>
            <person name="Morono Y."/>
            <person name="Uchiyama I."/>
            <person name="Ito T."/>
            <person name="Fujiyama A."/>
            <person name="Inagaki F."/>
            <person name="Takami H."/>
        </authorList>
    </citation>
    <scope>NUCLEOTIDE SEQUENCE</scope>
    <source>
        <strain evidence="2">Expedition CK06-06</strain>
    </source>
</reference>
<evidence type="ECO:0000256" key="1">
    <source>
        <dbReference type="SAM" id="MobiDB-lite"/>
    </source>
</evidence>
<feature type="non-terminal residue" evidence="2">
    <location>
        <position position="63"/>
    </location>
</feature>
<accession>X1GMN6</accession>
<organism evidence="2">
    <name type="scientific">marine sediment metagenome</name>
    <dbReference type="NCBI Taxonomy" id="412755"/>
    <lineage>
        <taxon>unclassified sequences</taxon>
        <taxon>metagenomes</taxon>
        <taxon>ecological metagenomes</taxon>
    </lineage>
</organism>